<dbReference type="STRING" id="105559.Nwat_1597"/>
<protein>
    <recommendedName>
        <fullName evidence="3">Transposase</fullName>
    </recommendedName>
</protein>
<name>D8K6F7_NITWC</name>
<evidence type="ECO:0008006" key="3">
    <source>
        <dbReference type="Google" id="ProtNLM"/>
    </source>
</evidence>
<evidence type="ECO:0000313" key="2">
    <source>
        <dbReference type="Proteomes" id="UP000000393"/>
    </source>
</evidence>
<dbReference type="AlphaFoldDB" id="D8K6F7"/>
<dbReference type="Proteomes" id="UP000000393">
    <property type="component" value="Chromosome"/>
</dbReference>
<keyword evidence="2" id="KW-1185">Reference proteome</keyword>
<dbReference type="HOGENOM" id="CLU_2992124_0_0_6"/>
<evidence type="ECO:0000313" key="1">
    <source>
        <dbReference type="EMBL" id="ADJ28484.1"/>
    </source>
</evidence>
<sequence>MQFKIKFYALSEMPRYRSYKKRCIELYLEGIGFRGIKCLSGVSNVTVRRWVKKRGDDIERLRPQAGEID</sequence>
<accession>D8K6F7</accession>
<dbReference type="KEGG" id="nwa:Nwat_1597"/>
<organism evidence="1 2">
    <name type="scientific">Nitrosococcus watsoni (strain C-113)</name>
    <dbReference type="NCBI Taxonomy" id="105559"/>
    <lineage>
        <taxon>Bacteria</taxon>
        <taxon>Pseudomonadati</taxon>
        <taxon>Pseudomonadota</taxon>
        <taxon>Gammaproteobacteria</taxon>
        <taxon>Chromatiales</taxon>
        <taxon>Chromatiaceae</taxon>
        <taxon>Nitrosococcus</taxon>
    </lineage>
</organism>
<dbReference type="RefSeq" id="WP_013220576.1">
    <property type="nucleotide sequence ID" value="NC_014315.1"/>
</dbReference>
<reference evidence="1 2" key="1">
    <citation type="submission" date="2010-06" db="EMBL/GenBank/DDBJ databases">
        <title>Complete sequence of chromosome of Nitrosococcus watsoni C-113.</title>
        <authorList>
            <consortium name="US DOE Joint Genome Institute"/>
            <person name="Lucas S."/>
            <person name="Copeland A."/>
            <person name="Lapidus A."/>
            <person name="Cheng J.-F."/>
            <person name="Bruce D."/>
            <person name="Goodwin L."/>
            <person name="Pitluck S."/>
            <person name="Malfatti S.A."/>
            <person name="Chain P.S.G."/>
            <person name="Land M."/>
            <person name="Hauser L."/>
            <person name="Kyrpides N."/>
            <person name="Ivanova N."/>
            <person name="Cambell M.A."/>
            <person name="Heidelberg J.F."/>
            <person name="Klotz M.G."/>
            <person name="Woyke T."/>
        </authorList>
    </citation>
    <scope>NUCLEOTIDE SEQUENCE [LARGE SCALE GENOMIC DNA]</scope>
    <source>
        <strain evidence="1 2">C-113</strain>
    </source>
</reference>
<proteinExistence type="predicted"/>
<dbReference type="OrthoDB" id="5289059at2"/>
<dbReference type="EMBL" id="CP002086">
    <property type="protein sequence ID" value="ADJ28484.1"/>
    <property type="molecule type" value="Genomic_DNA"/>
</dbReference>
<gene>
    <name evidence="1" type="ordered locus">Nwat_1597</name>
</gene>